<feature type="domain" description="C1q" evidence="3">
    <location>
        <begin position="62"/>
        <end position="206"/>
    </location>
</feature>
<dbReference type="InterPro" id="IPR008983">
    <property type="entry name" value="Tumour_necrosis_fac-like_dom"/>
</dbReference>
<keyword evidence="2" id="KW-0964">Secreted</keyword>
<dbReference type="SMART" id="SM00110">
    <property type="entry name" value="C1Q"/>
    <property type="match status" value="1"/>
</dbReference>
<dbReference type="EMBL" id="FR715635">
    <property type="protein sequence ID" value="CBX41705.1"/>
    <property type="molecule type" value="mRNA"/>
</dbReference>
<protein>
    <submittedName>
        <fullName evidence="4">Putative C1q domain containing protein MgC1q56</fullName>
    </submittedName>
</protein>
<evidence type="ECO:0000259" key="3">
    <source>
        <dbReference type="PROSITE" id="PS50871"/>
    </source>
</evidence>
<proteinExistence type="evidence at transcript level"/>
<dbReference type="PRINTS" id="PR00007">
    <property type="entry name" value="COMPLEMNTC1Q"/>
</dbReference>
<evidence type="ECO:0000313" key="4">
    <source>
        <dbReference type="EMBL" id="CBX41705.1"/>
    </source>
</evidence>
<dbReference type="PANTHER" id="PTHR15427:SF2">
    <property type="entry name" value="EMILIN-3"/>
    <property type="match status" value="1"/>
</dbReference>
<evidence type="ECO:0000256" key="2">
    <source>
        <dbReference type="ARBA" id="ARBA00022525"/>
    </source>
</evidence>
<gene>
    <name evidence="4" type="primary">MgC1q56</name>
</gene>
<evidence type="ECO:0000256" key="1">
    <source>
        <dbReference type="ARBA" id="ARBA00004613"/>
    </source>
</evidence>
<name>F0V493_MYTGA</name>
<dbReference type="PANTHER" id="PTHR15427">
    <property type="entry name" value="EMILIN ELASTIN MICROFIBRIL INTERFACE-LOCATED PROTEIN ELASTIN MICROFIBRIL INTERFACER"/>
    <property type="match status" value="1"/>
</dbReference>
<dbReference type="Gene3D" id="2.60.120.40">
    <property type="match status" value="1"/>
</dbReference>
<dbReference type="GO" id="GO:0005576">
    <property type="term" value="C:extracellular region"/>
    <property type="evidence" value="ECO:0007669"/>
    <property type="project" value="UniProtKB-SubCell"/>
</dbReference>
<dbReference type="SMR" id="F0V493"/>
<dbReference type="AlphaFoldDB" id="F0V493"/>
<organism evidence="4">
    <name type="scientific">Mytilus galloprovincialis</name>
    <name type="common">Mediterranean mussel</name>
    <dbReference type="NCBI Taxonomy" id="29158"/>
    <lineage>
        <taxon>Eukaryota</taxon>
        <taxon>Metazoa</taxon>
        <taxon>Spiralia</taxon>
        <taxon>Lophotrochozoa</taxon>
        <taxon>Mollusca</taxon>
        <taxon>Bivalvia</taxon>
        <taxon>Autobranchia</taxon>
        <taxon>Pteriomorphia</taxon>
        <taxon>Mytilida</taxon>
        <taxon>Mytiloidea</taxon>
        <taxon>Mytilidae</taxon>
        <taxon>Mytilinae</taxon>
        <taxon>Mytilus</taxon>
    </lineage>
</organism>
<dbReference type="InterPro" id="IPR001073">
    <property type="entry name" value="C1q_dom"/>
</dbReference>
<dbReference type="GO" id="GO:0031012">
    <property type="term" value="C:extracellular matrix"/>
    <property type="evidence" value="ECO:0007669"/>
    <property type="project" value="TreeGrafter"/>
</dbReference>
<comment type="subcellular location">
    <subcellularLocation>
        <location evidence="1">Secreted</location>
    </subcellularLocation>
</comment>
<accession>F0V493</accession>
<dbReference type="SUPFAM" id="SSF49842">
    <property type="entry name" value="TNF-like"/>
    <property type="match status" value="1"/>
</dbReference>
<reference evidence="4" key="1">
    <citation type="journal article" date="2011" name="Dev. Comp. Immunol.">
        <title>The C1q domain containing proteins of the Mediterranean mussel Mytilus galloprovincialis: A widespread and diverse family of immune-related molecules.</title>
        <authorList>
            <person name="Gerdol M."/>
            <person name="Manfrin C."/>
            <person name="De Moro G."/>
            <person name="Figueras A."/>
            <person name="Novoa B."/>
            <person name="Venier P."/>
            <person name="Pallavicini A."/>
        </authorList>
    </citation>
    <scope>NUCLEOTIDE SEQUENCE</scope>
</reference>
<sequence>MCFDKLTDNAEKKMMTYWHLLFLLVIGSSLSLCGQASSVLELFPEFKDLQLKAAEQSRKVAEQNKGIGFHVKLSSGSSMQTLGRAIKFGNIISNVGNNYKSSTGSFTAPFGGMYFFTTTMTSKALSVSFRMVKNDMTISECRIGNYENLMPSVTISAVVSLRKGDRVNARIYNTDTDLFSAWFSRSKVLDGPVSFFSGFLVSRDEL</sequence>
<dbReference type="InterPro" id="IPR050392">
    <property type="entry name" value="Collagen/C1q_domain"/>
</dbReference>
<dbReference type="Pfam" id="PF00386">
    <property type="entry name" value="C1q"/>
    <property type="match status" value="1"/>
</dbReference>
<dbReference type="PROSITE" id="PS50871">
    <property type="entry name" value="C1Q"/>
    <property type="match status" value="1"/>
</dbReference>